<dbReference type="SUPFAM" id="SSF48452">
    <property type="entry name" value="TPR-like"/>
    <property type="match status" value="1"/>
</dbReference>
<dbReference type="Pfam" id="PF13414">
    <property type="entry name" value="TPR_11"/>
    <property type="match status" value="1"/>
</dbReference>
<feature type="repeat" description="TPR" evidence="3">
    <location>
        <begin position="125"/>
        <end position="158"/>
    </location>
</feature>
<dbReference type="InterPro" id="IPR011330">
    <property type="entry name" value="Glyco_hydro/deAcase_b/a-brl"/>
</dbReference>
<dbReference type="Proteomes" id="UP000252355">
    <property type="component" value="Unassembled WGS sequence"/>
</dbReference>
<dbReference type="PROSITE" id="PS50005">
    <property type="entry name" value="TPR"/>
    <property type="match status" value="2"/>
</dbReference>
<dbReference type="GO" id="GO:0005975">
    <property type="term" value="P:carbohydrate metabolic process"/>
    <property type="evidence" value="ECO:0007669"/>
    <property type="project" value="InterPro"/>
</dbReference>
<dbReference type="SUPFAM" id="SSF88713">
    <property type="entry name" value="Glycoside hydrolase/deacetylase"/>
    <property type="match status" value="1"/>
</dbReference>
<dbReference type="PANTHER" id="PTHR10587">
    <property type="entry name" value="GLYCOSYL TRANSFERASE-RELATED"/>
    <property type="match status" value="1"/>
</dbReference>
<dbReference type="InterPro" id="IPR050248">
    <property type="entry name" value="Polysacc_deacetylase_ArnD"/>
</dbReference>
<reference evidence="6 7" key="1">
    <citation type="submission" date="2018-05" db="EMBL/GenBank/DDBJ databases">
        <title>A metagenomic window into the 2 km-deep terrestrial subsurface aquifer revealed taxonomically and functionally diverse microbial community comprising novel uncultured bacterial lineages.</title>
        <authorList>
            <person name="Kadnikov V.V."/>
            <person name="Mardanov A.V."/>
            <person name="Beletsky A.V."/>
            <person name="Banks D."/>
            <person name="Pimenov N.V."/>
            <person name="Frank Y.A."/>
            <person name="Karnachuk O.V."/>
            <person name="Ravin N.V."/>
        </authorList>
    </citation>
    <scope>NUCLEOTIDE SEQUENCE [LARGE SCALE GENOMIC DNA]</scope>
    <source>
        <strain evidence="6">BY5</strain>
    </source>
</reference>
<dbReference type="InterPro" id="IPR019734">
    <property type="entry name" value="TPR_rpt"/>
</dbReference>
<dbReference type="InterPro" id="IPR002509">
    <property type="entry name" value="NODB_dom"/>
</dbReference>
<organism evidence="6 7">
    <name type="scientific">Candidatus Ozemobacter sibiricus</name>
    <dbReference type="NCBI Taxonomy" id="2268124"/>
    <lineage>
        <taxon>Bacteria</taxon>
        <taxon>Candidatus Ozemobacteria</taxon>
        <taxon>Candidatus Ozemobacterales</taxon>
        <taxon>Candidatus Ozemobacteraceae</taxon>
        <taxon>Candidatus Ozemobacter</taxon>
    </lineage>
</organism>
<evidence type="ECO:0000256" key="2">
    <source>
        <dbReference type="ARBA" id="ARBA00022803"/>
    </source>
</evidence>
<dbReference type="CDD" id="cd10917">
    <property type="entry name" value="CE4_NodB_like_6s_7s"/>
    <property type="match status" value="1"/>
</dbReference>
<dbReference type="PROSITE" id="PS51677">
    <property type="entry name" value="NODB"/>
    <property type="match status" value="1"/>
</dbReference>
<protein>
    <submittedName>
        <fullName evidence="6">Peptidoglycan N-acetylglucosamine deacetylase</fullName>
    </submittedName>
</protein>
<feature type="repeat" description="TPR" evidence="3">
    <location>
        <begin position="58"/>
        <end position="91"/>
    </location>
</feature>
<dbReference type="Gene3D" id="3.20.20.370">
    <property type="entry name" value="Glycoside hydrolase/deacetylase"/>
    <property type="match status" value="1"/>
</dbReference>
<evidence type="ECO:0000259" key="5">
    <source>
        <dbReference type="PROSITE" id="PS51677"/>
    </source>
</evidence>
<feature type="region of interest" description="Disordered" evidence="4">
    <location>
        <begin position="201"/>
        <end position="225"/>
    </location>
</feature>
<dbReference type="AlphaFoldDB" id="A0A367ZT52"/>
<proteinExistence type="predicted"/>
<dbReference type="SMART" id="SM00028">
    <property type="entry name" value="TPR"/>
    <property type="match status" value="3"/>
</dbReference>
<dbReference type="Gene3D" id="1.25.40.10">
    <property type="entry name" value="Tetratricopeptide repeat domain"/>
    <property type="match status" value="2"/>
</dbReference>
<dbReference type="Pfam" id="PF01522">
    <property type="entry name" value="Polysacc_deac_1"/>
    <property type="match status" value="1"/>
</dbReference>
<accession>A0A367ZT52</accession>
<dbReference type="EMBL" id="QOQW01000003">
    <property type="protein sequence ID" value="RCK81027.1"/>
    <property type="molecule type" value="Genomic_DNA"/>
</dbReference>
<sequence>MLLWPWRRLLRWWAGVVLVLVLTAPPIFGYGADPLTPQGIRQEFALLSARLRQTPNDVTVLNSLGILYARAGQLNDAILLWNRALTINPRYIHLYNNLGSALKAQGRVEEAVRVYQAGLAITPSFWIYYNLGLLEKDRGRYREAAHYFRECLRQNPRFEAAAQRLEDLGYVLASQQAAQGIPYKPPTDLEALSLTMLERMEGEEGGGEGAEPRPAGAPSDTRRPWRAAGGADLPVTMTVETCAAYLEKMAQGAPTRLVALTFDDGPHPSITPRLLDLLQAHGAKGTFFVLGSRAESYPELLERMVREGHEVGNHSWSHKSLVRLGPATARADLQRAAATIEACTNQPCRLVRPPYGHTNAEIRAMIHRSGWAHIMWDADSRDWQLSDANQMLARTLRKTSPGAVLLFHDIHPGVLRVLPVLLPALRQCGYRFVTVSELLRLQGSRS</sequence>
<keyword evidence="2 3" id="KW-0802">TPR repeat</keyword>
<dbReference type="InterPro" id="IPR013105">
    <property type="entry name" value="TPR_2"/>
</dbReference>
<evidence type="ECO:0000256" key="4">
    <source>
        <dbReference type="SAM" id="MobiDB-lite"/>
    </source>
</evidence>
<evidence type="ECO:0000256" key="3">
    <source>
        <dbReference type="PROSITE-ProRule" id="PRU00339"/>
    </source>
</evidence>
<evidence type="ECO:0000256" key="1">
    <source>
        <dbReference type="ARBA" id="ARBA00022737"/>
    </source>
</evidence>
<comment type="caution">
    <text evidence="6">The sequence shown here is derived from an EMBL/GenBank/DDBJ whole genome shotgun (WGS) entry which is preliminary data.</text>
</comment>
<name>A0A367ZT52_9BACT</name>
<feature type="domain" description="NodB homology" evidence="5">
    <location>
        <begin position="256"/>
        <end position="433"/>
    </location>
</feature>
<gene>
    <name evidence="6" type="ORF">OZSIB_2404</name>
</gene>
<evidence type="ECO:0000313" key="7">
    <source>
        <dbReference type="Proteomes" id="UP000252355"/>
    </source>
</evidence>
<keyword evidence="1" id="KW-0677">Repeat</keyword>
<dbReference type="GO" id="GO:0016810">
    <property type="term" value="F:hydrolase activity, acting on carbon-nitrogen (but not peptide) bonds"/>
    <property type="evidence" value="ECO:0007669"/>
    <property type="project" value="InterPro"/>
</dbReference>
<evidence type="ECO:0000313" key="6">
    <source>
        <dbReference type="EMBL" id="RCK81027.1"/>
    </source>
</evidence>
<dbReference type="InterPro" id="IPR011990">
    <property type="entry name" value="TPR-like_helical_dom_sf"/>
</dbReference>
<dbReference type="Pfam" id="PF07719">
    <property type="entry name" value="TPR_2"/>
    <property type="match status" value="1"/>
</dbReference>